<evidence type="ECO:0000256" key="7">
    <source>
        <dbReference type="RuleBase" id="RU003879"/>
    </source>
</evidence>
<evidence type="ECO:0000256" key="2">
    <source>
        <dbReference type="ARBA" id="ARBA00005811"/>
    </source>
</evidence>
<dbReference type="Gene3D" id="3.30.420.270">
    <property type="match status" value="1"/>
</dbReference>
<dbReference type="AlphaFoldDB" id="A0A851GKM9"/>
<dbReference type="GO" id="GO:0022857">
    <property type="term" value="F:transmembrane transporter activity"/>
    <property type="evidence" value="ECO:0007669"/>
    <property type="project" value="InterPro"/>
</dbReference>
<sequence>MKIKNKHRDEDNVEVSMSPLIDCVFLLLIFFLVTTMLKKKNADIDISLPVSNAAIEIEPNDDTVIGIDRKGRFYFDGVMSSRMQLRKSLEQIAMVNKDQGIRLDCDKRTKFIHVAEVLDLCNFYQINNVGVRTYDEAYNQ</sequence>
<keyword evidence="7" id="KW-0653">Protein transport</keyword>
<reference evidence="9 10" key="1">
    <citation type="submission" date="2020-07" db="EMBL/GenBank/DDBJ databases">
        <title>Roseicoccus Jingziensis gen. nov., sp. nov., isolated from coastal seawater.</title>
        <authorList>
            <person name="Feng X."/>
        </authorList>
    </citation>
    <scope>NUCLEOTIDE SEQUENCE [LARGE SCALE GENOMIC DNA]</scope>
    <source>
        <strain evidence="9 10">N1E253</strain>
    </source>
</reference>
<keyword evidence="10" id="KW-1185">Reference proteome</keyword>
<proteinExistence type="inferred from homology"/>
<dbReference type="Pfam" id="PF02472">
    <property type="entry name" value="ExbD"/>
    <property type="match status" value="1"/>
</dbReference>
<evidence type="ECO:0000256" key="8">
    <source>
        <dbReference type="SAM" id="Phobius"/>
    </source>
</evidence>
<dbReference type="Proteomes" id="UP000557872">
    <property type="component" value="Unassembled WGS sequence"/>
</dbReference>
<evidence type="ECO:0000313" key="9">
    <source>
        <dbReference type="EMBL" id="NWK56391.1"/>
    </source>
</evidence>
<dbReference type="InterPro" id="IPR003400">
    <property type="entry name" value="ExbD"/>
</dbReference>
<gene>
    <name evidence="9" type="ORF">HW115_12275</name>
</gene>
<comment type="caution">
    <text evidence="9">The sequence shown here is derived from an EMBL/GenBank/DDBJ whole genome shotgun (WGS) entry which is preliminary data.</text>
</comment>
<comment type="subcellular location">
    <subcellularLocation>
        <location evidence="1">Cell membrane</location>
        <topology evidence="1">Single-pass membrane protein</topology>
    </subcellularLocation>
    <subcellularLocation>
        <location evidence="7">Cell membrane</location>
        <topology evidence="7">Single-pass type II membrane protein</topology>
    </subcellularLocation>
</comment>
<keyword evidence="3" id="KW-1003">Cell membrane</keyword>
<dbReference type="PANTHER" id="PTHR30558:SF3">
    <property type="entry name" value="BIOPOLYMER TRANSPORT PROTEIN EXBD-RELATED"/>
    <property type="match status" value="1"/>
</dbReference>
<evidence type="ECO:0000256" key="4">
    <source>
        <dbReference type="ARBA" id="ARBA00022692"/>
    </source>
</evidence>
<keyword evidence="6 8" id="KW-0472">Membrane</keyword>
<name>A0A851GKM9_9BACT</name>
<feature type="transmembrane region" description="Helical" evidence="8">
    <location>
        <begin position="20"/>
        <end position="37"/>
    </location>
</feature>
<keyword evidence="7" id="KW-0813">Transport</keyword>
<dbReference type="RefSeq" id="WP_178933169.1">
    <property type="nucleotide sequence ID" value="NZ_JACBAZ010000004.1"/>
</dbReference>
<evidence type="ECO:0000256" key="6">
    <source>
        <dbReference type="ARBA" id="ARBA00023136"/>
    </source>
</evidence>
<accession>A0A851GKM9</accession>
<organism evidence="9 10">
    <name type="scientific">Oceaniferula marina</name>
    <dbReference type="NCBI Taxonomy" id="2748318"/>
    <lineage>
        <taxon>Bacteria</taxon>
        <taxon>Pseudomonadati</taxon>
        <taxon>Verrucomicrobiota</taxon>
        <taxon>Verrucomicrobiia</taxon>
        <taxon>Verrucomicrobiales</taxon>
        <taxon>Verrucomicrobiaceae</taxon>
        <taxon>Oceaniferula</taxon>
    </lineage>
</organism>
<evidence type="ECO:0000256" key="5">
    <source>
        <dbReference type="ARBA" id="ARBA00022989"/>
    </source>
</evidence>
<keyword evidence="5 8" id="KW-1133">Transmembrane helix</keyword>
<evidence type="ECO:0000256" key="3">
    <source>
        <dbReference type="ARBA" id="ARBA00022475"/>
    </source>
</evidence>
<evidence type="ECO:0000256" key="1">
    <source>
        <dbReference type="ARBA" id="ARBA00004162"/>
    </source>
</evidence>
<evidence type="ECO:0000313" key="10">
    <source>
        <dbReference type="Proteomes" id="UP000557872"/>
    </source>
</evidence>
<protein>
    <submittedName>
        <fullName evidence="9">Biopolymer transporter ExbD</fullName>
    </submittedName>
</protein>
<dbReference type="PANTHER" id="PTHR30558">
    <property type="entry name" value="EXBD MEMBRANE COMPONENT OF PMF-DRIVEN MACROMOLECULE IMPORT SYSTEM"/>
    <property type="match status" value="1"/>
</dbReference>
<dbReference type="EMBL" id="JACBAZ010000004">
    <property type="protein sequence ID" value="NWK56391.1"/>
    <property type="molecule type" value="Genomic_DNA"/>
</dbReference>
<comment type="similarity">
    <text evidence="2 7">Belongs to the ExbD/TolR family.</text>
</comment>
<dbReference type="GO" id="GO:0015031">
    <property type="term" value="P:protein transport"/>
    <property type="evidence" value="ECO:0007669"/>
    <property type="project" value="UniProtKB-KW"/>
</dbReference>
<dbReference type="GO" id="GO:0005886">
    <property type="term" value="C:plasma membrane"/>
    <property type="evidence" value="ECO:0007669"/>
    <property type="project" value="UniProtKB-SubCell"/>
</dbReference>
<keyword evidence="4 7" id="KW-0812">Transmembrane</keyword>